<evidence type="ECO:0000259" key="4">
    <source>
        <dbReference type="Pfam" id="PF22065"/>
    </source>
</evidence>
<feature type="domain" description="Cep192-like" evidence="9">
    <location>
        <begin position="1474"/>
        <end position="1577"/>
    </location>
</feature>
<dbReference type="Gene3D" id="2.60.40.10">
    <property type="entry name" value="Immunoglobulins"/>
    <property type="match status" value="3"/>
</dbReference>
<feature type="compositionally biased region" description="Acidic residues" evidence="1">
    <location>
        <begin position="144"/>
        <end position="153"/>
    </location>
</feature>
<dbReference type="PANTHER" id="PTHR16029:SF11">
    <property type="entry name" value="CENTROSOMAL PROTEIN OF 192 KDA"/>
    <property type="match status" value="1"/>
</dbReference>
<evidence type="ECO:0000259" key="2">
    <source>
        <dbReference type="Pfam" id="PF22060"/>
    </source>
</evidence>
<reference evidence="10" key="2">
    <citation type="submission" date="2025-09" db="UniProtKB">
        <authorList>
            <consortium name="Ensembl"/>
        </authorList>
    </citation>
    <scope>IDENTIFICATION</scope>
</reference>
<feature type="compositionally biased region" description="Low complexity" evidence="1">
    <location>
        <begin position="591"/>
        <end position="616"/>
    </location>
</feature>
<feature type="region of interest" description="Disordered" evidence="1">
    <location>
        <begin position="1450"/>
        <end position="1475"/>
    </location>
</feature>
<dbReference type="InterPro" id="IPR057662">
    <property type="entry name" value="CEP192_Aurora-A_bind"/>
</dbReference>
<feature type="compositionally biased region" description="Low complexity" evidence="1">
    <location>
        <begin position="715"/>
        <end position="729"/>
    </location>
</feature>
<dbReference type="Proteomes" id="UP000472277">
    <property type="component" value="Unassembled WGS sequence"/>
</dbReference>
<feature type="compositionally biased region" description="Low complexity" evidence="1">
    <location>
        <begin position="219"/>
        <end position="228"/>
    </location>
</feature>
<dbReference type="Pfam" id="PF22064">
    <property type="entry name" value="Cep192_D2"/>
    <property type="match status" value="1"/>
</dbReference>
<feature type="compositionally biased region" description="Polar residues" evidence="1">
    <location>
        <begin position="550"/>
        <end position="560"/>
    </location>
</feature>
<dbReference type="Pfam" id="PF22073">
    <property type="entry name" value="Cep192_D4"/>
    <property type="match status" value="1"/>
</dbReference>
<evidence type="ECO:0000256" key="1">
    <source>
        <dbReference type="SAM" id="MobiDB-lite"/>
    </source>
</evidence>
<feature type="region of interest" description="Disordered" evidence="1">
    <location>
        <begin position="1588"/>
        <end position="1607"/>
    </location>
</feature>
<reference evidence="10" key="1">
    <citation type="submission" date="2025-08" db="UniProtKB">
        <authorList>
            <consortium name="Ensembl"/>
        </authorList>
    </citation>
    <scope>IDENTIFICATION</scope>
</reference>
<evidence type="ECO:0000313" key="11">
    <source>
        <dbReference type="Proteomes" id="UP000472277"/>
    </source>
</evidence>
<feature type="domain" description="Cep192-like" evidence="6">
    <location>
        <begin position="1003"/>
        <end position="1092"/>
    </location>
</feature>
<dbReference type="GO" id="GO:0071539">
    <property type="term" value="P:protein localization to centrosome"/>
    <property type="evidence" value="ECO:0007669"/>
    <property type="project" value="InterPro"/>
</dbReference>
<dbReference type="InParanoid" id="A0A674AFC1"/>
<dbReference type="GO" id="GO:0005814">
    <property type="term" value="C:centriole"/>
    <property type="evidence" value="ECO:0007669"/>
    <property type="project" value="TreeGrafter"/>
</dbReference>
<dbReference type="InterPro" id="IPR054088">
    <property type="entry name" value="Cep192-like_D8"/>
</dbReference>
<feature type="domain" description="Cep192-like" evidence="4">
    <location>
        <begin position="1623"/>
        <end position="1741"/>
    </location>
</feature>
<dbReference type="OMA" id="VLSVCSW"/>
<feature type="region of interest" description="Disordered" evidence="1">
    <location>
        <begin position="538"/>
        <end position="628"/>
    </location>
</feature>
<evidence type="ECO:0000259" key="5">
    <source>
        <dbReference type="Pfam" id="PF22066"/>
    </source>
</evidence>
<feature type="compositionally biased region" description="Basic and acidic residues" evidence="1">
    <location>
        <begin position="562"/>
        <end position="571"/>
    </location>
</feature>
<feature type="region of interest" description="Disordered" evidence="1">
    <location>
        <begin position="695"/>
        <end position="732"/>
    </location>
</feature>
<dbReference type="InterPro" id="IPR054089">
    <property type="entry name" value="Cep192-like_D3"/>
</dbReference>
<sequence length="1868" mass="202623">MTESFSNIEDEAFPSFLSTSVGSSRATLGNATLGNVTLASTLGLPVAASTVAKIRAGSDNRWVSSTTYPTTRHANNNVTGTQGPAELYGFWFWLALSYTCQPMDLVHNYFSLVSLRLDCLSCHECFQMPDVRLAATGMDSCPGSDEDDTEDELEAARRHTSTRHRLLLSSTSRQLVGESNRPSFRPGLEGGSSDEDSGHNPSLTGLEHRYSAEGQVINTVTGDGSSGSEEGGNDGVSTLPFSSSSAQTTYDVLRGLGILGAIVPGENAQDPRSLLGLSRASLMGDRVGPVGTGETSSGPQRMSPVNWSMSLDRQEALVSLLSAIFLLQHRFLSQCGLPERGLCVSLSSLCVCVCPSLSQCGLPERGLCVSLSSLSLCVCVCSPASHSVVYQNEEGKWVTDLAYYSSFEKEVDGKQLPEVADQFQAEDFVPGNAIEKIIEDQKVFEKENQFMQEEVMAQDSTSPGLLSDTSWRLPASSHILMRASQVSQELDRGNQSYLRLSLGTFFQQRSEALGCLGDDREDDTVKRPSFGYVITSPEKREPFPLIQPSDFLSQDSSVRSDTLPHTDHDQPEPCESVSPFPEALLSPSQTLPSASSLPEALLSPSQTLPSPGSLDPSPGPGSGTDQSNLMLSISTIASAIADASISSEPSQLAAMIMELSKRSRTQRQRQKGLPRPAPDCINVVDSNVLFSAGVSPGTPMHHAGGPEQSQCTFRPSTSPLTHSSPSQTSFPNQEGFPHACCVGISSQTSLGIFNPSERWQQVSITVTSLAIDGEKFDSFPYQWLIVKNKTIIGPKSTEEQKVLFIPPQAGVYQAVLSVSSWPASAEAQAAARAEVFAKRVVLVAMAENPALEVDVGKCGSLDFGDLAGGCAKALPLKLLNRTHATVPIRLVISANATAWRCFTFSKSPVAMTAEGLLQAGTLTSLAAPSVMNHVMHASYGENPESFMVWVHFHAPQKYQSCSGALGPADEYSARVDIEVDCPGPSHVIRSVPLRARSGTARVHAPKDLQTVNLSAAIGQSSKQTLPLKNAGNIDVQLKLKLRLFPVLSFCVLCVFMLLPVLRFFPVLVPSSVLTILVLPSGPQYEVVLKGQVVPEERGNPAAVPGPASALGLLPPSEVPPILSNKQFVAWGGVTLGRAVQQKLVLRNNSPNTTHHLRLLIRGQDHSCFQLQSSFGQEERLTRHRELSIRPREDVVVHLLFAPTRVACALSKLEIKQSGVRPSQPGIKFTIPLSGYGGTSNIILEDHRKRSDGYVAMLMGVAAGHVSKLCVCVRNTGSRAAFIKAVPYSDLHTRSVMDSSGISLSPSQFVLKERTQEVITLLMKVTQREQTLCLSTNAVLATVCLFCGDEVSRQQFRRLLLSNPEAGRKILSENSLLKGLNFNERFLGEEQVLEAYDLPQSPNQAQLFYGNLSKVVLSVLGSTETLDSGRSDLHNSDRHISNVSLDVLPVKGPQGPALPRTEASRTGTDPGDHRDSWSLQPGQLVLTSPIINGPSNTRHVLIQNHSASREMSFELSWPAHSHCLTVTPQHGVIEPQSHLQILISPNPSLATRTSMFPWSGQIYVQCDNQQKFIKIQIRQDLALDVSTAPSDQSLAPLPPQTASPMPTTMLPPADQPPQTKTAPATVEISNRTIVFPATPSGDTSESSVEVENRGEQVRWYLSSFAPPYVKGVDSSGDVYRATYTAFRCPRVSGTLGANDKMQVPITFLPRDRGDYAQFWDLECHPVAEPQHKTRIRFQLCAAAPQEADCSLVKTEAFKTRRRPDPEEALCRGVYAPQDHYSFPPTRVGETSTLKVNMRNNSLETHGLMFLTPKEPFHIKHSRYSLRSQRYIHLPVQFKPVVTGNHSSQLLVQTDTSGSIAIQLTGEALA</sequence>
<organism evidence="10 11">
    <name type="scientific">Salmo trutta</name>
    <name type="common">Brown trout</name>
    <dbReference type="NCBI Taxonomy" id="8032"/>
    <lineage>
        <taxon>Eukaryota</taxon>
        <taxon>Metazoa</taxon>
        <taxon>Chordata</taxon>
        <taxon>Craniata</taxon>
        <taxon>Vertebrata</taxon>
        <taxon>Euteleostomi</taxon>
        <taxon>Actinopterygii</taxon>
        <taxon>Neopterygii</taxon>
        <taxon>Teleostei</taxon>
        <taxon>Protacanthopterygii</taxon>
        <taxon>Salmoniformes</taxon>
        <taxon>Salmonidae</taxon>
        <taxon>Salmoninae</taxon>
        <taxon>Salmo</taxon>
    </lineage>
</organism>
<feature type="domain" description="Cep192-like" evidence="2">
    <location>
        <begin position="727"/>
        <end position="846"/>
    </location>
</feature>
<evidence type="ECO:0000313" key="10">
    <source>
        <dbReference type="Ensembl" id="ENSSTUP00000057622.1"/>
    </source>
</evidence>
<dbReference type="GO" id="GO:0005737">
    <property type="term" value="C:cytoplasm"/>
    <property type="evidence" value="ECO:0007669"/>
    <property type="project" value="TreeGrafter"/>
</dbReference>
<name>A0A674AFC1_SALTR</name>
<accession>A0A674AFC1</accession>
<dbReference type="GO" id="GO:0000242">
    <property type="term" value="C:pericentriolar material"/>
    <property type="evidence" value="ECO:0007669"/>
    <property type="project" value="TreeGrafter"/>
</dbReference>
<keyword evidence="11" id="KW-1185">Reference proteome</keyword>
<dbReference type="GO" id="GO:0019901">
    <property type="term" value="F:protein kinase binding"/>
    <property type="evidence" value="ECO:0007669"/>
    <property type="project" value="TreeGrafter"/>
</dbReference>
<dbReference type="Pfam" id="PF22066">
    <property type="entry name" value="Cep192_D8"/>
    <property type="match status" value="1"/>
</dbReference>
<feature type="domain" description="Cep192/Spd-2-like" evidence="7">
    <location>
        <begin position="1119"/>
        <end position="1237"/>
    </location>
</feature>
<dbReference type="Ensembl" id="ENSSTUT00000060435.1">
    <property type="protein sequence ID" value="ENSSTUP00000057622.1"/>
    <property type="gene ID" value="ENSSTUG00000024567.1"/>
</dbReference>
<evidence type="ECO:0000259" key="3">
    <source>
        <dbReference type="Pfam" id="PF22064"/>
    </source>
</evidence>
<dbReference type="PANTHER" id="PTHR16029">
    <property type="entry name" value="CENTROSOMAL PROTEIN OF 192 KDA"/>
    <property type="match status" value="1"/>
</dbReference>
<dbReference type="GeneTree" id="ENSGT00510000048187"/>
<feature type="domain" description="Cep192-like" evidence="5">
    <location>
        <begin position="1769"/>
        <end position="1867"/>
    </location>
</feature>
<dbReference type="InterPro" id="IPR054092">
    <property type="entry name" value="Cep192-like_D6"/>
</dbReference>
<dbReference type="Pfam" id="PF22067">
    <property type="entry name" value="Cep192_D3"/>
    <property type="match status" value="1"/>
</dbReference>
<feature type="region of interest" description="Disordered" evidence="1">
    <location>
        <begin position="218"/>
        <end position="242"/>
    </location>
</feature>
<proteinExistence type="predicted"/>
<evidence type="ECO:0000259" key="6">
    <source>
        <dbReference type="Pfam" id="PF22067"/>
    </source>
</evidence>
<dbReference type="GO" id="GO:0090222">
    <property type="term" value="P:centrosome-templated microtubule nucleation"/>
    <property type="evidence" value="ECO:0007669"/>
    <property type="project" value="InterPro"/>
</dbReference>
<feature type="domain" description="Cep192-like" evidence="3">
    <location>
        <begin position="848"/>
        <end position="1000"/>
    </location>
</feature>
<dbReference type="InterPro" id="IPR054087">
    <property type="entry name" value="Cep192-like_D7"/>
</dbReference>
<dbReference type="Pfam" id="PF25763">
    <property type="entry name" value="Aurora-A_bind_CEP192"/>
    <property type="match status" value="1"/>
</dbReference>
<dbReference type="Pfam" id="PF22065">
    <property type="entry name" value="Cep192_D7"/>
    <property type="match status" value="1"/>
</dbReference>
<evidence type="ECO:0000259" key="9">
    <source>
        <dbReference type="Pfam" id="PF22076"/>
    </source>
</evidence>
<dbReference type="InterPro" id="IPR013783">
    <property type="entry name" value="Ig-like_fold"/>
</dbReference>
<dbReference type="InterPro" id="IPR054086">
    <property type="entry name" value="Cep192-like_D2"/>
</dbReference>
<dbReference type="InterPro" id="IPR054085">
    <property type="entry name" value="Cep192-like_D1"/>
</dbReference>
<evidence type="ECO:0000259" key="8">
    <source>
        <dbReference type="Pfam" id="PF22074"/>
    </source>
</evidence>
<dbReference type="Pfam" id="PF22076">
    <property type="entry name" value="Cep192_D6"/>
    <property type="match status" value="1"/>
</dbReference>
<gene>
    <name evidence="10" type="primary">CEP192</name>
    <name evidence="10" type="synonym">LOC115189006</name>
</gene>
<dbReference type="InterPro" id="IPR054091">
    <property type="entry name" value="Cep192-like_D5"/>
</dbReference>
<dbReference type="InterPro" id="IPR054090">
    <property type="entry name" value="Cep192_Spd-2-like_dom"/>
</dbReference>
<dbReference type="Pfam" id="PF22060">
    <property type="entry name" value="Cep192_D1"/>
    <property type="match status" value="1"/>
</dbReference>
<protein>
    <submittedName>
        <fullName evidence="10">Centrosomal protein 192</fullName>
    </submittedName>
</protein>
<feature type="region of interest" description="Disordered" evidence="1">
    <location>
        <begin position="139"/>
        <end position="205"/>
    </location>
</feature>
<evidence type="ECO:0000259" key="7">
    <source>
        <dbReference type="Pfam" id="PF22073"/>
    </source>
</evidence>
<dbReference type="GO" id="GO:0090307">
    <property type="term" value="P:mitotic spindle assembly"/>
    <property type="evidence" value="ECO:0007669"/>
    <property type="project" value="TreeGrafter"/>
</dbReference>
<dbReference type="Pfam" id="PF22074">
    <property type="entry name" value="Cep192_D5"/>
    <property type="match status" value="1"/>
</dbReference>
<dbReference type="InterPro" id="IPR039103">
    <property type="entry name" value="Spd-2/CEP192"/>
</dbReference>
<dbReference type="GO" id="GO:0051298">
    <property type="term" value="P:centrosome duplication"/>
    <property type="evidence" value="ECO:0007669"/>
    <property type="project" value="InterPro"/>
</dbReference>
<feature type="domain" description="Cep192-like" evidence="8">
    <location>
        <begin position="1243"/>
        <end position="1420"/>
    </location>
</feature>